<dbReference type="InterPro" id="IPR029044">
    <property type="entry name" value="Nucleotide-diphossugar_trans"/>
</dbReference>
<keyword evidence="5 7" id="KW-1133">Transmembrane helix</keyword>
<reference evidence="9" key="1">
    <citation type="submission" date="2022-10" db="EMBL/GenBank/DDBJ databases">
        <title>Hoeflea sp. G2-23, isolated from marine algae.</title>
        <authorList>
            <person name="Kristyanto S."/>
            <person name="Kim J.M."/>
            <person name="Jeon C.O."/>
        </authorList>
    </citation>
    <scope>NUCLEOTIDE SEQUENCE</scope>
    <source>
        <strain evidence="9">G2-23</strain>
    </source>
</reference>
<evidence type="ECO:0000256" key="6">
    <source>
        <dbReference type="ARBA" id="ARBA00023136"/>
    </source>
</evidence>
<dbReference type="InterPro" id="IPR050321">
    <property type="entry name" value="Glycosyltr_2/OpgH_subfam"/>
</dbReference>
<keyword evidence="2 9" id="KW-0328">Glycosyltransferase</keyword>
<dbReference type="RefSeq" id="WP_267655214.1">
    <property type="nucleotide sequence ID" value="NZ_JAOVZR010000001.1"/>
</dbReference>
<dbReference type="PANTHER" id="PTHR43867:SF2">
    <property type="entry name" value="CELLULOSE SYNTHASE CATALYTIC SUBUNIT A [UDP-FORMING]"/>
    <property type="match status" value="1"/>
</dbReference>
<feature type="transmembrane region" description="Helical" evidence="7">
    <location>
        <begin position="173"/>
        <end position="195"/>
    </location>
</feature>
<dbReference type="GO" id="GO:0016757">
    <property type="term" value="F:glycosyltransferase activity"/>
    <property type="evidence" value="ECO:0007669"/>
    <property type="project" value="UniProtKB-KW"/>
</dbReference>
<organism evidence="9 10">
    <name type="scientific">Hoeflea algicola</name>
    <dbReference type="NCBI Taxonomy" id="2983763"/>
    <lineage>
        <taxon>Bacteria</taxon>
        <taxon>Pseudomonadati</taxon>
        <taxon>Pseudomonadota</taxon>
        <taxon>Alphaproteobacteria</taxon>
        <taxon>Hyphomicrobiales</taxon>
        <taxon>Rhizobiaceae</taxon>
        <taxon>Hoeflea</taxon>
    </lineage>
</organism>
<evidence type="ECO:0000259" key="8">
    <source>
        <dbReference type="Pfam" id="PF13632"/>
    </source>
</evidence>
<dbReference type="SUPFAM" id="SSF53448">
    <property type="entry name" value="Nucleotide-diphospho-sugar transferases"/>
    <property type="match status" value="1"/>
</dbReference>
<evidence type="ECO:0000256" key="3">
    <source>
        <dbReference type="ARBA" id="ARBA00022679"/>
    </source>
</evidence>
<evidence type="ECO:0000256" key="5">
    <source>
        <dbReference type="ARBA" id="ARBA00022989"/>
    </source>
</evidence>
<dbReference type="Gene3D" id="3.90.550.10">
    <property type="entry name" value="Spore Coat Polysaccharide Biosynthesis Protein SpsA, Chain A"/>
    <property type="match status" value="1"/>
</dbReference>
<dbReference type="Proteomes" id="UP001073227">
    <property type="component" value="Unassembled WGS sequence"/>
</dbReference>
<evidence type="ECO:0000256" key="7">
    <source>
        <dbReference type="SAM" id="Phobius"/>
    </source>
</evidence>
<keyword evidence="10" id="KW-1185">Reference proteome</keyword>
<evidence type="ECO:0000256" key="2">
    <source>
        <dbReference type="ARBA" id="ARBA00022676"/>
    </source>
</evidence>
<dbReference type="EMBL" id="JAOVZR010000001">
    <property type="protein sequence ID" value="MCY0149777.1"/>
    <property type="molecule type" value="Genomic_DNA"/>
</dbReference>
<evidence type="ECO:0000256" key="1">
    <source>
        <dbReference type="ARBA" id="ARBA00004141"/>
    </source>
</evidence>
<keyword evidence="6 7" id="KW-0472">Membrane</keyword>
<feature type="transmembrane region" description="Helical" evidence="7">
    <location>
        <begin position="201"/>
        <end position="228"/>
    </location>
</feature>
<feature type="transmembrane region" description="Helical" evidence="7">
    <location>
        <begin position="491"/>
        <end position="509"/>
    </location>
</feature>
<keyword evidence="4 7" id="KW-0812">Transmembrane</keyword>
<evidence type="ECO:0000256" key="4">
    <source>
        <dbReference type="ARBA" id="ARBA00022692"/>
    </source>
</evidence>
<dbReference type="InterPro" id="IPR001173">
    <property type="entry name" value="Glyco_trans_2-like"/>
</dbReference>
<evidence type="ECO:0000313" key="10">
    <source>
        <dbReference type="Proteomes" id="UP001073227"/>
    </source>
</evidence>
<comment type="subcellular location">
    <subcellularLocation>
        <location evidence="1">Membrane</location>
        <topology evidence="1">Multi-pass membrane protein</topology>
    </subcellularLocation>
</comment>
<gene>
    <name evidence="9" type="ORF">OEG84_19210</name>
</gene>
<proteinExistence type="predicted"/>
<feature type="transmembrane region" description="Helical" evidence="7">
    <location>
        <begin position="545"/>
        <end position="563"/>
    </location>
</feature>
<dbReference type="PANTHER" id="PTHR43867">
    <property type="entry name" value="CELLULOSE SYNTHASE CATALYTIC SUBUNIT A [UDP-FORMING]"/>
    <property type="match status" value="1"/>
</dbReference>
<dbReference type="EC" id="2.4.-.-" evidence="9"/>
<feature type="transmembrane region" description="Helical" evidence="7">
    <location>
        <begin position="575"/>
        <end position="594"/>
    </location>
</feature>
<comment type="caution">
    <text evidence="9">The sequence shown here is derived from an EMBL/GenBank/DDBJ whole genome shotgun (WGS) entry which is preliminary data.</text>
</comment>
<evidence type="ECO:0000313" key="9">
    <source>
        <dbReference type="EMBL" id="MCY0149777.1"/>
    </source>
</evidence>
<name>A0ABT3ZDB7_9HYPH</name>
<sequence length="607" mass="66997">MIRLPVAATDRKRETREARFFLDCGIGKPHVDAALAAANANATTVEKELLAEGLIEPELYYRWLAGELGLNFIDRIDPAEVVRLPSMDTLLHRDGPLRLWRDGRQLTVIVPEARRLEAENARLAATPELRGGLAVASPATIRKAVWQAAADDRVRQTTFQLDQDYRHASARQVLTGAQGFVLALVLCLGLAGLLLHPVMALLALHVVLTLFFSGGIMLRLTALAASVIKPAHRVAHQPAAMPLPIYTVLIALLDEAEMVPAIVSRIDALDWPKSRLDIKYICEVGDRTTLAALEAQALGPECEIVMVPDFGPRTKPKALQYAFKGARGSLVAVYDAEDKPAPRQLREASARFALGDDRLACLQAPLAIANMRTNWISGLFALEYSGLFRVLIPFLARTGMPIPLGGTSNHFRRAALEAVGGWDPHNVTEDADLGLRLYAHGYRTGTIASATVEAAPVALDAWTRQRTRWLKGWAQTWLVIMRQPLKTCRSLGMGGFAVFQLMIAGMLVSALAHPLMYVFVCMTLAWLATTATVSPLHTTLMWLDLYNIAGSYLTFAAMGWRGFTGYERRRLKCRWLLLAPVYWLLMSFAGWRALAQLRRDAHLCGLM</sequence>
<dbReference type="Pfam" id="PF13632">
    <property type="entry name" value="Glyco_trans_2_3"/>
    <property type="match status" value="1"/>
</dbReference>
<accession>A0ABT3ZDB7</accession>
<keyword evidence="3 9" id="KW-0808">Transferase</keyword>
<feature type="domain" description="Glycosyltransferase 2-like" evidence="8">
    <location>
        <begin position="331"/>
        <end position="527"/>
    </location>
</feature>
<dbReference type="CDD" id="cd06427">
    <property type="entry name" value="CESA_like_2"/>
    <property type="match status" value="1"/>
</dbReference>
<protein>
    <submittedName>
        <fullName evidence="9">Glycosyltransferase</fullName>
        <ecNumber evidence="9">2.4.-.-</ecNumber>
    </submittedName>
</protein>